<dbReference type="EMBL" id="OX465080">
    <property type="protein sequence ID" value="CAI9278498.1"/>
    <property type="molecule type" value="Genomic_DNA"/>
</dbReference>
<reference evidence="2" key="1">
    <citation type="submission" date="2023-04" db="EMBL/GenBank/DDBJ databases">
        <authorList>
            <person name="Vijverberg K."/>
            <person name="Xiong W."/>
            <person name="Schranz E."/>
        </authorList>
    </citation>
    <scope>NUCLEOTIDE SEQUENCE</scope>
</reference>
<name>A0AA35YQR3_LACSI</name>
<feature type="compositionally biased region" description="Polar residues" evidence="1">
    <location>
        <begin position="28"/>
        <end position="38"/>
    </location>
</feature>
<dbReference type="AlphaFoldDB" id="A0AA35YQR3"/>
<sequence length="75" mass="8301">MIFGLWWCFSAEGGREGDMEVAAVGNRENITGDSSSLTGEGDERDDNVDRSEWRPSTSRPMLTYDVPSEKSLVLS</sequence>
<dbReference type="Proteomes" id="UP001177003">
    <property type="component" value="Chromosome 4"/>
</dbReference>
<feature type="region of interest" description="Disordered" evidence="1">
    <location>
        <begin position="23"/>
        <end position="75"/>
    </location>
</feature>
<protein>
    <submittedName>
        <fullName evidence="2">Uncharacterized protein</fullName>
    </submittedName>
</protein>
<gene>
    <name evidence="2" type="ORF">LSALG_LOCUS18360</name>
</gene>
<accession>A0AA35YQR3</accession>
<evidence type="ECO:0000313" key="2">
    <source>
        <dbReference type="EMBL" id="CAI9278498.1"/>
    </source>
</evidence>
<evidence type="ECO:0000256" key="1">
    <source>
        <dbReference type="SAM" id="MobiDB-lite"/>
    </source>
</evidence>
<proteinExistence type="predicted"/>
<organism evidence="2 3">
    <name type="scientific">Lactuca saligna</name>
    <name type="common">Willowleaf lettuce</name>
    <dbReference type="NCBI Taxonomy" id="75948"/>
    <lineage>
        <taxon>Eukaryota</taxon>
        <taxon>Viridiplantae</taxon>
        <taxon>Streptophyta</taxon>
        <taxon>Embryophyta</taxon>
        <taxon>Tracheophyta</taxon>
        <taxon>Spermatophyta</taxon>
        <taxon>Magnoliopsida</taxon>
        <taxon>eudicotyledons</taxon>
        <taxon>Gunneridae</taxon>
        <taxon>Pentapetalae</taxon>
        <taxon>asterids</taxon>
        <taxon>campanulids</taxon>
        <taxon>Asterales</taxon>
        <taxon>Asteraceae</taxon>
        <taxon>Cichorioideae</taxon>
        <taxon>Cichorieae</taxon>
        <taxon>Lactucinae</taxon>
        <taxon>Lactuca</taxon>
    </lineage>
</organism>
<keyword evidence="3" id="KW-1185">Reference proteome</keyword>
<evidence type="ECO:0000313" key="3">
    <source>
        <dbReference type="Proteomes" id="UP001177003"/>
    </source>
</evidence>